<sequence>MAIVMEGRWRQTARWLLILFYALGGVGHLVFADAMARIVPSQVPAPHAVVIVTGVLELIGVAALASVRWRRAAGYAFAAYALCVWPANMRHAALDLASGTGLPLAYHAPRLLLQPLIIWWSLWASGAIRGRRCLIG</sequence>
<keyword evidence="1" id="KW-0472">Membrane</keyword>
<organism evidence="2 3">
    <name type="scientific">Sphingomonas jeddahensis</name>
    <dbReference type="NCBI Taxonomy" id="1915074"/>
    <lineage>
        <taxon>Bacteria</taxon>
        <taxon>Pseudomonadati</taxon>
        <taxon>Pseudomonadota</taxon>
        <taxon>Alphaproteobacteria</taxon>
        <taxon>Sphingomonadales</taxon>
        <taxon>Sphingomonadaceae</taxon>
        <taxon>Sphingomonas</taxon>
    </lineage>
</organism>
<proteinExistence type="predicted"/>
<evidence type="ECO:0008006" key="4">
    <source>
        <dbReference type="Google" id="ProtNLM"/>
    </source>
</evidence>
<dbReference type="AlphaFoldDB" id="A0A1V2EYR6"/>
<dbReference type="EMBL" id="MPSB01000001">
    <property type="protein sequence ID" value="ONF97653.1"/>
    <property type="molecule type" value="Genomic_DNA"/>
</dbReference>
<dbReference type="PANTHER" id="PTHR36974">
    <property type="entry name" value="MEMBRANE PROTEIN-RELATED"/>
    <property type="match status" value="1"/>
</dbReference>
<keyword evidence="3" id="KW-1185">Reference proteome</keyword>
<evidence type="ECO:0000313" key="3">
    <source>
        <dbReference type="Proteomes" id="UP000188729"/>
    </source>
</evidence>
<accession>A0A1V2EYR6</accession>
<feature type="transmembrane region" description="Helical" evidence="1">
    <location>
        <begin position="48"/>
        <end position="65"/>
    </location>
</feature>
<evidence type="ECO:0000256" key="1">
    <source>
        <dbReference type="SAM" id="Phobius"/>
    </source>
</evidence>
<keyword evidence="1" id="KW-1133">Transmembrane helix</keyword>
<protein>
    <recommendedName>
        <fullName evidence="4">DoxX</fullName>
    </recommendedName>
</protein>
<keyword evidence="1" id="KW-0812">Transmembrane</keyword>
<dbReference type="STRING" id="1915074.SPHI_02850"/>
<dbReference type="RefSeq" id="WP_076743096.1">
    <property type="nucleotide sequence ID" value="NZ_MPSB01000001.1"/>
</dbReference>
<gene>
    <name evidence="2" type="ORF">SPHI_02850</name>
</gene>
<reference evidence="2 3" key="1">
    <citation type="submission" date="2016-11" db="EMBL/GenBank/DDBJ databases">
        <title>Genome sequence of Sphingomonas jeddahensis G39.</title>
        <authorList>
            <person name="Poehlein A."/>
            <person name="Wuebbeler J.H."/>
            <person name="Steinbuechel A."/>
            <person name="Daniel R."/>
        </authorList>
    </citation>
    <scope>NUCLEOTIDE SEQUENCE [LARGE SCALE GENOMIC DNA]</scope>
    <source>
        <strain evidence="2 3">G39</strain>
    </source>
</reference>
<dbReference type="PANTHER" id="PTHR36974:SF1">
    <property type="entry name" value="DOXX FAMILY MEMBRANE PROTEIN"/>
    <property type="match status" value="1"/>
</dbReference>
<comment type="caution">
    <text evidence="2">The sequence shown here is derived from an EMBL/GenBank/DDBJ whole genome shotgun (WGS) entry which is preliminary data.</text>
</comment>
<evidence type="ECO:0000313" key="2">
    <source>
        <dbReference type="EMBL" id="ONF97653.1"/>
    </source>
</evidence>
<dbReference type="Proteomes" id="UP000188729">
    <property type="component" value="Unassembled WGS sequence"/>
</dbReference>
<name>A0A1V2EYR6_9SPHN</name>